<dbReference type="InterPro" id="IPR032350">
    <property type="entry name" value="Nbr1_FW"/>
</dbReference>
<organism evidence="2">
    <name type="scientific">marine sediment metagenome</name>
    <dbReference type="NCBI Taxonomy" id="412755"/>
    <lineage>
        <taxon>unclassified sequences</taxon>
        <taxon>metagenomes</taxon>
        <taxon>ecological metagenomes</taxon>
    </lineage>
</organism>
<accession>X1D3X3</accession>
<evidence type="ECO:0000313" key="2">
    <source>
        <dbReference type="EMBL" id="GAH14897.1"/>
    </source>
</evidence>
<dbReference type="CDD" id="cd14947">
    <property type="entry name" value="NBR1_like"/>
    <property type="match status" value="1"/>
</dbReference>
<dbReference type="PANTHER" id="PTHR20930">
    <property type="entry name" value="OVARIAN CARCINOMA ANTIGEN CA125-RELATED"/>
    <property type="match status" value="1"/>
</dbReference>
<dbReference type="Pfam" id="PF16158">
    <property type="entry name" value="N_BRCA1_IG"/>
    <property type="match status" value="1"/>
</dbReference>
<name>X1D3X3_9ZZZZ</name>
<comment type="caution">
    <text evidence="2">The sequence shown here is derived from an EMBL/GenBank/DDBJ whole genome shotgun (WGS) entry which is preliminary data.</text>
</comment>
<gene>
    <name evidence="2" type="ORF">S01H4_63466</name>
</gene>
<dbReference type="InterPro" id="IPR013783">
    <property type="entry name" value="Ig-like_fold"/>
</dbReference>
<protein>
    <recommendedName>
        <fullName evidence="1">Nbr1 FW domain-containing protein</fullName>
    </recommendedName>
</protein>
<dbReference type="EMBL" id="BART01038178">
    <property type="protein sequence ID" value="GAH14897.1"/>
    <property type="molecule type" value="Genomic_DNA"/>
</dbReference>
<dbReference type="Gene3D" id="2.60.40.10">
    <property type="entry name" value="Immunoglobulins"/>
    <property type="match status" value="1"/>
</dbReference>
<reference evidence="2" key="1">
    <citation type="journal article" date="2014" name="Front. Microbiol.">
        <title>High frequency of phylogenetically diverse reductive dehalogenase-homologous genes in deep subseafloor sedimentary metagenomes.</title>
        <authorList>
            <person name="Kawai M."/>
            <person name="Futagami T."/>
            <person name="Toyoda A."/>
            <person name="Takaki Y."/>
            <person name="Nishi S."/>
            <person name="Hori S."/>
            <person name="Arai W."/>
            <person name="Tsubouchi T."/>
            <person name="Morono Y."/>
            <person name="Uchiyama I."/>
            <person name="Ito T."/>
            <person name="Fujiyama A."/>
            <person name="Inagaki F."/>
            <person name="Takami H."/>
        </authorList>
    </citation>
    <scope>NUCLEOTIDE SEQUENCE</scope>
    <source>
        <strain evidence="2">Expedition CK06-06</strain>
    </source>
</reference>
<proteinExistence type="predicted"/>
<dbReference type="PANTHER" id="PTHR20930:SF0">
    <property type="entry name" value="PROTEIN ILRUN"/>
    <property type="match status" value="1"/>
</dbReference>
<dbReference type="AlphaFoldDB" id="X1D3X3"/>
<sequence>TQFVQTLTPENTQSAANCDQASPGVPIDVTIPDDTILRPGEAFIKTWRLKNIGTCTWNSEYALVWFSGEQLDANPTVPLSGTTAPGQPVDLSVEMKAPETPGTYQGWWKLRNPSGSLFGIGPNNDSGFWVRIIVEGTP</sequence>
<feature type="domain" description="Nbr1 FW" evidence="1">
    <location>
        <begin position="30"/>
        <end position="134"/>
    </location>
</feature>
<feature type="non-terminal residue" evidence="2">
    <location>
        <position position="1"/>
    </location>
</feature>
<feature type="non-terminal residue" evidence="2">
    <location>
        <position position="138"/>
    </location>
</feature>
<evidence type="ECO:0000259" key="1">
    <source>
        <dbReference type="Pfam" id="PF16158"/>
    </source>
</evidence>